<accession>A0ABW1LA92</accession>
<dbReference type="Pfam" id="PF10096">
    <property type="entry name" value="DUF2334"/>
    <property type="match status" value="1"/>
</dbReference>
<feature type="transmembrane region" description="Helical" evidence="1">
    <location>
        <begin position="523"/>
        <end position="541"/>
    </location>
</feature>
<evidence type="ECO:0000313" key="2">
    <source>
        <dbReference type="EMBL" id="MFC6040629.1"/>
    </source>
</evidence>
<dbReference type="Proteomes" id="UP001596170">
    <property type="component" value="Unassembled WGS sequence"/>
</dbReference>
<evidence type="ECO:0000313" key="3">
    <source>
        <dbReference type="Proteomes" id="UP001596170"/>
    </source>
</evidence>
<organism evidence="2 3">
    <name type="scientific">Paenisporosarcina macmurdoensis</name>
    <dbReference type="NCBI Taxonomy" id="212659"/>
    <lineage>
        <taxon>Bacteria</taxon>
        <taxon>Bacillati</taxon>
        <taxon>Bacillota</taxon>
        <taxon>Bacilli</taxon>
        <taxon>Bacillales</taxon>
        <taxon>Caryophanaceae</taxon>
        <taxon>Paenisporosarcina</taxon>
    </lineage>
</organism>
<name>A0ABW1LA92_9BACL</name>
<dbReference type="InterPro" id="IPR018763">
    <property type="entry name" value="DUF2334"/>
</dbReference>
<gene>
    <name evidence="2" type="ORF">ACFPYN_14470</name>
</gene>
<protein>
    <submittedName>
        <fullName evidence="2">DUF2334 domain-containing protein</fullName>
    </submittedName>
</protein>
<keyword evidence="1" id="KW-1133">Transmembrane helix</keyword>
<reference evidence="3" key="1">
    <citation type="journal article" date="2019" name="Int. J. Syst. Evol. Microbiol.">
        <title>The Global Catalogue of Microorganisms (GCM) 10K type strain sequencing project: providing services to taxonomists for standard genome sequencing and annotation.</title>
        <authorList>
            <consortium name="The Broad Institute Genomics Platform"/>
            <consortium name="The Broad Institute Genome Sequencing Center for Infectious Disease"/>
            <person name="Wu L."/>
            <person name="Ma J."/>
        </authorList>
    </citation>
    <scope>NUCLEOTIDE SEQUENCE [LARGE SCALE GENOMIC DNA]</scope>
    <source>
        <strain evidence="3">CCUG 54527</strain>
    </source>
</reference>
<dbReference type="EMBL" id="JBHSRI010000025">
    <property type="protein sequence ID" value="MFC6040629.1"/>
    <property type="molecule type" value="Genomic_DNA"/>
</dbReference>
<proteinExistence type="predicted"/>
<comment type="caution">
    <text evidence="2">The sequence shown here is derived from an EMBL/GenBank/DDBJ whole genome shotgun (WGS) entry which is preliminary data.</text>
</comment>
<keyword evidence="1" id="KW-0472">Membrane</keyword>
<sequence>MKNKIILLFTICMIGILFSYTPVSAEGESKVVIIYSSNQSNDLTQVRILDTIVSHFTSDITITSDEESINLDDYSHVFYLGLINKKLSSGLIQQMERFQGEMVFFGDNVEQLTKRYGFVSTGESETIRSVSIPQSGIKTEVEESRSILKINASTNQEIVSVGDESKPLIIKDKDSYYVGTTNLYNPVGMVIGETLYEVFGKQKNEKKVKYLRLEDIHPKTDAKNLETIAKYLKNHKIPYLVTIIPVYTSTKIKEDIHFSDVPELVKVLQYMQKNGASFILHGYKHQYRETETGEGFEFWDVQNNRPIYQSKDDKVLVPTNVEEQLMLEDYERQYIKEAIENGVTEMIAHNLYPLAFEAPHYAMSQSGYEILSGYFSTYVGQLQITDQSRKSTYGPITSGKPSFLHGMTSIPETMGYIEKDIHNPEKPFAVSLKNMKSLGDDVSQYSDGYLGAFYHPYLGLDTLKEVVQILNSYPNTTWLDLKQLPNKVEVENVLIQSKNGEVTIEKDIVSSDYEMNIFVKNSFMYVLLIGGLLFGLAIYFISIRQKNIPSNETRNGSI</sequence>
<dbReference type="RefSeq" id="WP_377735157.1">
    <property type="nucleotide sequence ID" value="NZ_JBHSRI010000025.1"/>
</dbReference>
<evidence type="ECO:0000256" key="1">
    <source>
        <dbReference type="SAM" id="Phobius"/>
    </source>
</evidence>
<keyword evidence="3" id="KW-1185">Reference proteome</keyword>
<keyword evidence="1" id="KW-0812">Transmembrane</keyword>